<dbReference type="EMBL" id="KV417313">
    <property type="protein sequence ID" value="KZO92231.1"/>
    <property type="molecule type" value="Genomic_DNA"/>
</dbReference>
<evidence type="ECO:0000313" key="2">
    <source>
        <dbReference type="Proteomes" id="UP000076738"/>
    </source>
</evidence>
<protein>
    <recommendedName>
        <fullName evidence="3">F-box domain-containing protein</fullName>
    </recommendedName>
</protein>
<proteinExistence type="predicted"/>
<dbReference type="Gene3D" id="3.80.10.10">
    <property type="entry name" value="Ribonuclease Inhibitor"/>
    <property type="match status" value="1"/>
</dbReference>
<dbReference type="AlphaFoldDB" id="A0A167I2A3"/>
<keyword evidence="2" id="KW-1185">Reference proteome</keyword>
<name>A0A167I2A3_CALVF</name>
<evidence type="ECO:0008006" key="3">
    <source>
        <dbReference type="Google" id="ProtNLM"/>
    </source>
</evidence>
<accession>A0A167I2A3</accession>
<dbReference type="InterPro" id="IPR032675">
    <property type="entry name" value="LRR_dom_sf"/>
</dbReference>
<dbReference type="Proteomes" id="UP000076738">
    <property type="component" value="Unassembled WGS sequence"/>
</dbReference>
<reference evidence="1 2" key="1">
    <citation type="journal article" date="2016" name="Mol. Biol. Evol.">
        <title>Comparative Genomics of Early-Diverging Mushroom-Forming Fungi Provides Insights into the Origins of Lignocellulose Decay Capabilities.</title>
        <authorList>
            <person name="Nagy L.G."/>
            <person name="Riley R."/>
            <person name="Tritt A."/>
            <person name="Adam C."/>
            <person name="Daum C."/>
            <person name="Floudas D."/>
            <person name="Sun H."/>
            <person name="Yadav J.S."/>
            <person name="Pangilinan J."/>
            <person name="Larsson K.H."/>
            <person name="Matsuura K."/>
            <person name="Barry K."/>
            <person name="Labutti K."/>
            <person name="Kuo R."/>
            <person name="Ohm R.A."/>
            <person name="Bhattacharya S.S."/>
            <person name="Shirouzu T."/>
            <person name="Yoshinaga Y."/>
            <person name="Martin F.M."/>
            <person name="Grigoriev I.V."/>
            <person name="Hibbett D.S."/>
        </authorList>
    </citation>
    <scope>NUCLEOTIDE SEQUENCE [LARGE SCALE GENOMIC DNA]</scope>
    <source>
        <strain evidence="1 2">TUFC12733</strain>
    </source>
</reference>
<sequence length="399" mass="45262">MHERQSRHGVLLPEPLKEMRTAQARSLLLQIRTVCQDLRAFDFSMCEWLNLKESLLVPDVMGTVCALKNLEELSLFDVRNLEILDVLSQPLDLQKLVINIRLQIIHPPPAFGALALRQLVSLEVQCSCDWLLTLLLTCEESRLKKLDYRILPVVDQAECDLAAIFSTLGRSFRKLNHLSLSLLFSPSCVGGSALKELLALHDLRFFECRVHGTIDDEVNDSYLTAIAANCPLLAHLILHWVHVRQVTMLEAASWSHFIPTARLSLNAFRLLAKLTRLRDLSLYLVSPTVDAGLSIPQPSHNPPQTEPSRQLCDGFLAVHIHLPGISDRDDILELKTVLATYDTWEDIDEQQEAQNVYRFLNMLWPRKRISLRVKEGFSAVWAATEKLFEPLGLDSTELP</sequence>
<organism evidence="1 2">
    <name type="scientific">Calocera viscosa (strain TUFC12733)</name>
    <dbReference type="NCBI Taxonomy" id="1330018"/>
    <lineage>
        <taxon>Eukaryota</taxon>
        <taxon>Fungi</taxon>
        <taxon>Dikarya</taxon>
        <taxon>Basidiomycota</taxon>
        <taxon>Agaricomycotina</taxon>
        <taxon>Dacrymycetes</taxon>
        <taxon>Dacrymycetales</taxon>
        <taxon>Dacrymycetaceae</taxon>
        <taxon>Calocera</taxon>
    </lineage>
</organism>
<dbReference type="OrthoDB" id="10587336at2759"/>
<evidence type="ECO:0000313" key="1">
    <source>
        <dbReference type="EMBL" id="KZO92231.1"/>
    </source>
</evidence>
<gene>
    <name evidence="1" type="ORF">CALVIDRAFT_567629</name>
</gene>